<feature type="topological domain" description="Periplasmic" evidence="7">
    <location>
        <begin position="22"/>
        <end position="108"/>
    </location>
</feature>
<feature type="topological domain" description="Cytoplasmic" evidence="7">
    <location>
        <begin position="1"/>
        <end position="3"/>
    </location>
</feature>
<dbReference type="Pfam" id="PF04977">
    <property type="entry name" value="DivIC"/>
    <property type="match status" value="1"/>
</dbReference>
<evidence type="ECO:0000256" key="1">
    <source>
        <dbReference type="ARBA" id="ARBA00022475"/>
    </source>
</evidence>
<dbReference type="PANTHER" id="PTHR37485">
    <property type="entry name" value="CELL DIVISION PROTEIN FTSB"/>
    <property type="match status" value="1"/>
</dbReference>
<evidence type="ECO:0000256" key="4">
    <source>
        <dbReference type="ARBA" id="ARBA00022989"/>
    </source>
</evidence>
<sequence>MRLLLIVLALLTILTQYPLWWGKGGWMRVQELQKKVTTQQETNDALLARNNALQAEVQDLKSGTDAIEERARGELGMIKEGEIYVQILKPNEHEPRVKTPKIPDRKGN</sequence>
<comment type="caution">
    <text evidence="8">The sequence shown here is derived from an EMBL/GenBank/DDBJ whole genome shotgun (WGS) entry which is preliminary data.</text>
</comment>
<keyword evidence="3 7" id="KW-0812">Transmembrane</keyword>
<dbReference type="EMBL" id="JACCEV010000002">
    <property type="protein sequence ID" value="NYT85571.1"/>
    <property type="molecule type" value="Genomic_DNA"/>
</dbReference>
<dbReference type="PANTHER" id="PTHR37485:SF1">
    <property type="entry name" value="CELL DIVISION PROTEIN FTSB"/>
    <property type="match status" value="1"/>
</dbReference>
<keyword evidence="4 7" id="KW-1133">Transmembrane helix</keyword>
<dbReference type="GO" id="GO:0005886">
    <property type="term" value="C:plasma membrane"/>
    <property type="evidence" value="ECO:0007669"/>
    <property type="project" value="UniProtKB-SubCell"/>
</dbReference>
<reference evidence="8 9" key="1">
    <citation type="submission" date="2020-07" db="EMBL/GenBank/DDBJ databases">
        <title>Taxonomic revisions and descriptions of new bacterial species based on genomic comparisons in the high-G+C-content subgroup of the family Alcaligenaceae.</title>
        <authorList>
            <person name="Szabo A."/>
            <person name="Felfoldi T."/>
        </authorList>
    </citation>
    <scope>NUCLEOTIDE SEQUENCE [LARGE SCALE GENOMIC DNA]</scope>
    <source>
        <strain evidence="8 9">DSM 25667</strain>
    </source>
</reference>
<keyword evidence="7" id="KW-0175">Coiled coil</keyword>
<dbReference type="RefSeq" id="WP_130039150.1">
    <property type="nucleotide sequence ID" value="NZ_JACCEV010000002.1"/>
</dbReference>
<dbReference type="HAMAP" id="MF_00599">
    <property type="entry name" value="FtsB"/>
    <property type="match status" value="1"/>
</dbReference>
<name>A0A853GTL4_9BURK</name>
<feature type="coiled-coil region" evidence="7">
    <location>
        <begin position="29"/>
        <end position="70"/>
    </location>
</feature>
<gene>
    <name evidence="7 8" type="primary">ftsB</name>
    <name evidence="8" type="ORF">H0A62_08145</name>
</gene>
<evidence type="ECO:0000313" key="8">
    <source>
        <dbReference type="EMBL" id="NYT85571.1"/>
    </source>
</evidence>
<dbReference type="AlphaFoldDB" id="A0A853GTL4"/>
<comment type="subunit">
    <text evidence="7">Part of a complex composed of FtsB, FtsL and FtsQ.</text>
</comment>
<dbReference type="OrthoDB" id="7061211at2"/>
<dbReference type="InterPro" id="IPR007060">
    <property type="entry name" value="FtsL/DivIC"/>
</dbReference>
<proteinExistence type="inferred from homology"/>
<evidence type="ECO:0000256" key="2">
    <source>
        <dbReference type="ARBA" id="ARBA00022618"/>
    </source>
</evidence>
<protein>
    <recommendedName>
        <fullName evidence="7">Cell division protein FtsB</fullName>
    </recommendedName>
</protein>
<keyword evidence="6 7" id="KW-0131">Cell cycle</keyword>
<evidence type="ECO:0000256" key="7">
    <source>
        <dbReference type="HAMAP-Rule" id="MF_00599"/>
    </source>
</evidence>
<dbReference type="GO" id="GO:0032153">
    <property type="term" value="C:cell division site"/>
    <property type="evidence" value="ECO:0007669"/>
    <property type="project" value="UniProtKB-UniRule"/>
</dbReference>
<keyword evidence="9" id="KW-1185">Reference proteome</keyword>
<accession>A0A853GTL4</accession>
<evidence type="ECO:0000256" key="3">
    <source>
        <dbReference type="ARBA" id="ARBA00022692"/>
    </source>
</evidence>
<evidence type="ECO:0000313" key="9">
    <source>
        <dbReference type="Proteomes" id="UP000554144"/>
    </source>
</evidence>
<evidence type="ECO:0000256" key="6">
    <source>
        <dbReference type="ARBA" id="ARBA00023306"/>
    </source>
</evidence>
<organism evidence="8 9">
    <name type="scientific">Pollutimonas harenae</name>
    <dbReference type="NCBI Taxonomy" id="657015"/>
    <lineage>
        <taxon>Bacteria</taxon>
        <taxon>Pseudomonadati</taxon>
        <taxon>Pseudomonadota</taxon>
        <taxon>Betaproteobacteria</taxon>
        <taxon>Burkholderiales</taxon>
        <taxon>Alcaligenaceae</taxon>
        <taxon>Pollutimonas</taxon>
    </lineage>
</organism>
<keyword evidence="2 7" id="KW-0132">Cell division</keyword>
<dbReference type="GO" id="GO:0043093">
    <property type="term" value="P:FtsZ-dependent cytokinesis"/>
    <property type="evidence" value="ECO:0007669"/>
    <property type="project" value="UniProtKB-UniRule"/>
</dbReference>
<evidence type="ECO:0000256" key="5">
    <source>
        <dbReference type="ARBA" id="ARBA00023136"/>
    </source>
</evidence>
<comment type="subcellular location">
    <subcellularLocation>
        <location evidence="7">Cell inner membrane</location>
        <topology evidence="7">Single-pass type II membrane protein</topology>
    </subcellularLocation>
    <text evidence="7">Localizes to the division septum.</text>
</comment>
<comment type="function">
    <text evidence="7">Essential cell division protein. May link together the upstream cell division proteins, which are predominantly cytoplasmic, with the downstream cell division proteins, which are predominantly periplasmic.</text>
</comment>
<dbReference type="InterPro" id="IPR023081">
    <property type="entry name" value="Cell_div_FtsB"/>
</dbReference>
<keyword evidence="7" id="KW-0997">Cell inner membrane</keyword>
<keyword evidence="1 7" id="KW-1003">Cell membrane</keyword>
<comment type="similarity">
    <text evidence="7">Belongs to the FtsB family.</text>
</comment>
<dbReference type="NCBIfam" id="NF002058">
    <property type="entry name" value="PRK00888.1"/>
    <property type="match status" value="1"/>
</dbReference>
<dbReference type="GO" id="GO:0030428">
    <property type="term" value="C:cell septum"/>
    <property type="evidence" value="ECO:0007669"/>
    <property type="project" value="TreeGrafter"/>
</dbReference>
<dbReference type="Proteomes" id="UP000554144">
    <property type="component" value="Unassembled WGS sequence"/>
</dbReference>
<keyword evidence="5 7" id="KW-0472">Membrane</keyword>